<evidence type="ECO:0000313" key="2">
    <source>
        <dbReference type="Proteomes" id="UP001139207"/>
    </source>
</evidence>
<gene>
    <name evidence="1" type="ORF">MUN33_13850</name>
</gene>
<dbReference type="EMBL" id="JALIEA010000017">
    <property type="protein sequence ID" value="MCJ7859782.1"/>
    <property type="molecule type" value="Genomic_DNA"/>
</dbReference>
<keyword evidence="2" id="KW-1185">Reference proteome</keyword>
<protein>
    <submittedName>
        <fullName evidence="1">3-methyladenine DNA glycosylase</fullName>
    </submittedName>
</protein>
<name>A0A9X2B0P7_9CORY</name>
<dbReference type="AlphaFoldDB" id="A0A9X2B0P7"/>
<dbReference type="Proteomes" id="UP001139207">
    <property type="component" value="Unassembled WGS sequence"/>
</dbReference>
<proteinExistence type="predicted"/>
<reference evidence="1" key="1">
    <citation type="submission" date="2022-04" db="EMBL/GenBank/DDBJ databases">
        <title>Corynebacterium kalidii LD5P10.</title>
        <authorList>
            <person name="Sun J.Q."/>
        </authorList>
    </citation>
    <scope>NUCLEOTIDE SEQUENCE</scope>
    <source>
        <strain evidence="1">LD5P10</strain>
    </source>
</reference>
<organism evidence="1 2">
    <name type="scientific">Corynebacterium kalidii</name>
    <dbReference type="NCBI Taxonomy" id="2931982"/>
    <lineage>
        <taxon>Bacteria</taxon>
        <taxon>Bacillati</taxon>
        <taxon>Actinomycetota</taxon>
        <taxon>Actinomycetes</taxon>
        <taxon>Mycobacteriales</taxon>
        <taxon>Corynebacteriaceae</taxon>
        <taxon>Corynebacterium</taxon>
    </lineage>
</organism>
<comment type="caution">
    <text evidence="1">The sequence shown here is derived from an EMBL/GenBank/DDBJ whole genome shotgun (WGS) entry which is preliminary data.</text>
</comment>
<sequence>MQERNVVLEPEVWRAHQEEHRRAVDELTAGHRARRSRGERHPVWDFMFSYYPVTPGKLGRWNPGVGVSLVADDGERPGLTGSLRDTRGTGGTPLWELDADALLGRRGDSFRFIRRLLAATLDHTPRFSCFGMHEWAMVYHDEPRHPEPLRLGRAGTDDVVEASTLRCTHIDAFRFFTEDAVPRNTLHPTRQTQVDMEQPGCLHATMDLYKWATKLGPLVPGDLWLDTFRLACDVRRTDMEASPYDLRQWGFAPVAVETPEGRAEYVRRQRDFAARGQVLRRSLIDLIDVFFDIAGTTDGTRKVGHGHGTTQRT</sequence>
<evidence type="ECO:0000313" key="1">
    <source>
        <dbReference type="EMBL" id="MCJ7859782.1"/>
    </source>
</evidence>
<dbReference type="RefSeq" id="WP_244805480.1">
    <property type="nucleotide sequence ID" value="NZ_JALIEA010000017.1"/>
</dbReference>
<accession>A0A9X2B0P7</accession>